<dbReference type="PANTHER" id="PTHR43669">
    <property type="entry name" value="5-KETO-D-GLUCONATE 5-REDUCTASE"/>
    <property type="match status" value="1"/>
</dbReference>
<comment type="similarity">
    <text evidence="1">Belongs to the short-chain dehydrogenases/reductases (SDR) family.</text>
</comment>
<gene>
    <name evidence="3" type="ORF">ACFFVI_06785</name>
</gene>
<dbReference type="SUPFAM" id="SSF51735">
    <property type="entry name" value="NAD(P)-binding Rossmann-fold domains"/>
    <property type="match status" value="1"/>
</dbReference>
<dbReference type="RefSeq" id="WP_380135974.1">
    <property type="nucleotide sequence ID" value="NZ_JBHLUI010000003.1"/>
</dbReference>
<dbReference type="InterPro" id="IPR002347">
    <property type="entry name" value="SDR_fam"/>
</dbReference>
<keyword evidence="4" id="KW-1185">Reference proteome</keyword>
<dbReference type="EMBL" id="JBHMDM010000004">
    <property type="protein sequence ID" value="MFB9376670.1"/>
    <property type="molecule type" value="Genomic_DNA"/>
</dbReference>
<comment type="caution">
    <text evidence="3">The sequence shown here is derived from an EMBL/GenBank/DDBJ whole genome shotgun (WGS) entry which is preliminary data.</text>
</comment>
<organism evidence="3 4">
    <name type="scientific">Kineococcus gynurae</name>
    <dbReference type="NCBI Taxonomy" id="452979"/>
    <lineage>
        <taxon>Bacteria</taxon>
        <taxon>Bacillati</taxon>
        <taxon>Actinomycetota</taxon>
        <taxon>Actinomycetes</taxon>
        <taxon>Kineosporiales</taxon>
        <taxon>Kineosporiaceae</taxon>
        <taxon>Kineococcus</taxon>
    </lineage>
</organism>
<dbReference type="InterPro" id="IPR036291">
    <property type="entry name" value="NAD(P)-bd_dom_sf"/>
</dbReference>
<dbReference type="GO" id="GO:0016491">
    <property type="term" value="F:oxidoreductase activity"/>
    <property type="evidence" value="ECO:0007669"/>
    <property type="project" value="UniProtKB-KW"/>
</dbReference>
<sequence>MIDALGNPSSVLLLGGTSDIGLAVVERLSPERGIDVTLAARPGTRRDEAVKRLASRGHLVRTLDFEATDLADQERLVAEAFPAGRDVDVVVLAFGLLGDAELLWQDPAAAAEIATVNYTAPVTLGVRLAEKLSTQGHGVLVALSSVAGERPRRSNFVYGSTKAGFDAFFTGLREALRPSGVRVVVVRPGFVHSKMTAGMKAAPLSVSPEQVADVAVDAVRTGKETVWAPEPMRFVMSAIRHVPAPLFRRLPI</sequence>
<keyword evidence="2 3" id="KW-0560">Oxidoreductase</keyword>
<dbReference type="NCBIfam" id="NF005912">
    <property type="entry name" value="PRK07904.1"/>
    <property type="match status" value="1"/>
</dbReference>
<proteinExistence type="inferred from homology"/>
<dbReference type="PRINTS" id="PR00081">
    <property type="entry name" value="GDHRDH"/>
</dbReference>
<reference evidence="3 4" key="1">
    <citation type="submission" date="2024-09" db="EMBL/GenBank/DDBJ databases">
        <authorList>
            <person name="Sun Q."/>
            <person name="Mori K."/>
        </authorList>
    </citation>
    <scope>NUCLEOTIDE SEQUENCE [LARGE SCALE GENOMIC DNA]</scope>
    <source>
        <strain evidence="3 4">TISTR 1856</strain>
    </source>
</reference>
<evidence type="ECO:0000313" key="4">
    <source>
        <dbReference type="Proteomes" id="UP001589748"/>
    </source>
</evidence>
<name>A0ABV5LRH0_9ACTN</name>
<accession>A0ABV5LRH0</accession>
<protein>
    <submittedName>
        <fullName evidence="3">Decaprenylphospho-beta-D-erythro-pentofuranosid-2-ulose 2-reductase</fullName>
        <ecNumber evidence="3">1.1.1.333</ecNumber>
    </submittedName>
</protein>
<dbReference type="CDD" id="cd05233">
    <property type="entry name" value="SDR_c"/>
    <property type="match status" value="1"/>
</dbReference>
<dbReference type="PANTHER" id="PTHR43669:SF6">
    <property type="entry name" value="DECAPRENYLPHOSPHORYL-2-KETO-BETA-D-ERYTHRO-PENTOSE REDUCTASE"/>
    <property type="match status" value="1"/>
</dbReference>
<dbReference type="EC" id="1.1.1.333" evidence="3"/>
<dbReference type="Proteomes" id="UP001589748">
    <property type="component" value="Unassembled WGS sequence"/>
</dbReference>
<dbReference type="Pfam" id="PF00106">
    <property type="entry name" value="adh_short"/>
    <property type="match status" value="1"/>
</dbReference>
<evidence type="ECO:0000256" key="2">
    <source>
        <dbReference type="ARBA" id="ARBA00023002"/>
    </source>
</evidence>
<dbReference type="Gene3D" id="3.40.50.720">
    <property type="entry name" value="NAD(P)-binding Rossmann-like Domain"/>
    <property type="match status" value="1"/>
</dbReference>
<evidence type="ECO:0000313" key="3">
    <source>
        <dbReference type="EMBL" id="MFB9376670.1"/>
    </source>
</evidence>
<evidence type="ECO:0000256" key="1">
    <source>
        <dbReference type="ARBA" id="ARBA00006484"/>
    </source>
</evidence>